<sequence>MMATITEIRARLRAGEVVIMPCKYMHLFMRECARYPQGTEHYKIEPHAPGYSKIYDPEGVEYAASIREAE</sequence>
<protein>
    <submittedName>
        <fullName evidence="1">Uncharacterized protein</fullName>
    </submittedName>
</protein>
<evidence type="ECO:0000313" key="1">
    <source>
        <dbReference type="EMBL" id="ACI08726.1"/>
    </source>
</evidence>
<organism evidence="1 2">
    <name type="scientific">Klebsiella variicola (strain 342)</name>
    <name type="common">Klebsiella pneumoniae</name>
    <dbReference type="NCBI Taxonomy" id="507522"/>
    <lineage>
        <taxon>Bacteria</taxon>
        <taxon>Pseudomonadati</taxon>
        <taxon>Pseudomonadota</taxon>
        <taxon>Gammaproteobacteria</taxon>
        <taxon>Enterobacterales</taxon>
        <taxon>Enterobacteriaceae</taxon>
        <taxon>Klebsiella/Raoultella group</taxon>
        <taxon>Klebsiella</taxon>
        <taxon>Klebsiella pneumoniae complex</taxon>
    </lineage>
</organism>
<dbReference type="KEGG" id="kpe:KPK_4164"/>
<dbReference type="AlphaFoldDB" id="B5Y0H4"/>
<reference evidence="1 2" key="1">
    <citation type="journal article" date="2008" name="PLoS Genet.">
        <title>Complete genome sequence of the N2-fixing broad host range endophyte Klebsiella pneumoniae 342 and virulence predictions verified in mice.</title>
        <authorList>
            <person name="Fouts D.E."/>
            <person name="Tyler H.L."/>
            <person name="DeBoy R.T."/>
            <person name="Daugherty S."/>
            <person name="Ren Q."/>
            <person name="Badger J.H."/>
            <person name="Durkin A.S."/>
            <person name="Huot H."/>
            <person name="Shrivastava S."/>
            <person name="Kothari S."/>
            <person name="Dodson R.J."/>
            <person name="Mohamoud Y."/>
            <person name="Khouri H."/>
            <person name="Roesch L.F."/>
            <person name="Krogfelt K.A."/>
            <person name="Struve C."/>
            <person name="Triplett E.W."/>
            <person name="Methe B.A."/>
        </authorList>
    </citation>
    <scope>NUCLEOTIDE SEQUENCE [LARGE SCALE GENOMIC DNA]</scope>
    <source>
        <strain evidence="1 2">342</strain>
    </source>
</reference>
<dbReference type="BioCyc" id="KPNE507522:GI0B-4145-MONOMER"/>
<dbReference type="HOGENOM" id="CLU_2878766_0_0_6"/>
<name>B5Y0H4_KLEV3</name>
<proteinExistence type="predicted"/>
<dbReference type="Proteomes" id="UP000001734">
    <property type="component" value="Chromosome"/>
</dbReference>
<evidence type="ECO:0000313" key="2">
    <source>
        <dbReference type="Proteomes" id="UP000001734"/>
    </source>
</evidence>
<gene>
    <name evidence="1" type="ordered locus">KPK_4164</name>
</gene>
<accession>B5Y0H4</accession>
<dbReference type="EMBL" id="CP000964">
    <property type="protein sequence ID" value="ACI08726.1"/>
    <property type="molecule type" value="Genomic_DNA"/>
</dbReference>